<reference evidence="12" key="1">
    <citation type="submission" date="2023-03" db="EMBL/GenBank/DDBJ databases">
        <title>Chromosome-scale reference genome and RAD-based genetic map of yellow starthistle (Centaurea solstitialis) reveal putative structural variation and QTLs associated with invader traits.</title>
        <authorList>
            <person name="Reatini B."/>
            <person name="Cang F.A."/>
            <person name="Jiang Q."/>
            <person name="Mckibben M.T.W."/>
            <person name="Barker M.S."/>
            <person name="Rieseberg L.H."/>
            <person name="Dlugosch K.M."/>
        </authorList>
    </citation>
    <scope>NUCLEOTIDE SEQUENCE</scope>
    <source>
        <strain evidence="12">CAN-66</strain>
        <tissue evidence="12">Leaf</tissue>
    </source>
</reference>
<proteinExistence type="inferred from homology"/>
<comment type="similarity">
    <text evidence="2">Belongs to the MCU (TC 1.A.77) family.</text>
</comment>
<sequence>MAFKQNLVQKLFKICSNKYSNQTLRSCRISSSSSSAVQSLIPPDLDVVAADPGDESVFRRFLQRRPLYLSASAALPEMLRPGGEKLLETLREMDIARNRLRLNGMAPSRSALETTTEDVGRLTVADAKKVLRASQIATVKSKLKSGWRNRVSYDEFVQMCVDGCSNRDQGVDLAKALDDSGSVIVLGKIVFLKPEQVVKAINGLMIGDDEQITELESMERWKSAIDDKAERLVRRELWGGLGYLVVQTAAFMRLTFWELSWDVMEPICFYVTSAYFMVGYAFFIRTSREPSFEGFFQSRFRVKQMKVMKMEGFDVEKYIRLKKACGLIMGMVVD</sequence>
<keyword evidence="6" id="KW-0106">Calcium</keyword>
<evidence type="ECO:0000259" key="11">
    <source>
        <dbReference type="Pfam" id="PF04678"/>
    </source>
</evidence>
<keyword evidence="9 10" id="KW-0472">Membrane</keyword>
<evidence type="ECO:0000256" key="1">
    <source>
        <dbReference type="ARBA" id="ARBA00004141"/>
    </source>
</evidence>
<feature type="transmembrane region" description="Helical" evidence="10">
    <location>
        <begin position="237"/>
        <end position="257"/>
    </location>
</feature>
<evidence type="ECO:0000256" key="7">
    <source>
        <dbReference type="ARBA" id="ARBA00022989"/>
    </source>
</evidence>
<evidence type="ECO:0000313" key="12">
    <source>
        <dbReference type="EMBL" id="KAJ9562222.1"/>
    </source>
</evidence>
<dbReference type="Pfam" id="PF04678">
    <property type="entry name" value="MCU"/>
    <property type="match status" value="1"/>
</dbReference>
<dbReference type="GO" id="GO:0036444">
    <property type="term" value="P:calcium import into the mitochondrion"/>
    <property type="evidence" value="ECO:0007669"/>
    <property type="project" value="TreeGrafter"/>
</dbReference>
<keyword evidence="8" id="KW-0406">Ion transport</keyword>
<dbReference type="InterPro" id="IPR006769">
    <property type="entry name" value="MCU_C"/>
</dbReference>
<evidence type="ECO:0000256" key="2">
    <source>
        <dbReference type="ARBA" id="ARBA00005653"/>
    </source>
</evidence>
<evidence type="ECO:0000256" key="3">
    <source>
        <dbReference type="ARBA" id="ARBA00022448"/>
    </source>
</evidence>
<dbReference type="GO" id="GO:0015292">
    <property type="term" value="F:uniporter activity"/>
    <property type="evidence" value="ECO:0007669"/>
    <property type="project" value="TreeGrafter"/>
</dbReference>
<name>A0AA38WIF2_9ASTR</name>
<evidence type="ECO:0000256" key="9">
    <source>
        <dbReference type="ARBA" id="ARBA00023136"/>
    </source>
</evidence>
<feature type="transmembrane region" description="Helical" evidence="10">
    <location>
        <begin position="263"/>
        <end position="283"/>
    </location>
</feature>
<dbReference type="AlphaFoldDB" id="A0AA38WIF2"/>
<dbReference type="Proteomes" id="UP001172457">
    <property type="component" value="Chromosome 2"/>
</dbReference>
<comment type="subcellular location">
    <subcellularLocation>
        <location evidence="1">Membrane</location>
        <topology evidence="1">Multi-pass membrane protein</topology>
    </subcellularLocation>
</comment>
<gene>
    <name evidence="12" type="ORF">OSB04_007382</name>
</gene>
<feature type="domain" description="Calcium uniporter protein C-terminal" evidence="11">
    <location>
        <begin position="168"/>
        <end position="320"/>
    </location>
</feature>
<protein>
    <recommendedName>
        <fullName evidence="11">Calcium uniporter protein C-terminal domain-containing protein</fullName>
    </recommendedName>
</protein>
<dbReference type="GO" id="GO:1990246">
    <property type="term" value="C:uniplex complex"/>
    <property type="evidence" value="ECO:0007669"/>
    <property type="project" value="TreeGrafter"/>
</dbReference>
<evidence type="ECO:0000256" key="5">
    <source>
        <dbReference type="ARBA" id="ARBA00022692"/>
    </source>
</evidence>
<keyword evidence="5 10" id="KW-0812">Transmembrane</keyword>
<dbReference type="GO" id="GO:0051560">
    <property type="term" value="P:mitochondrial calcium ion homeostasis"/>
    <property type="evidence" value="ECO:0007669"/>
    <property type="project" value="InterPro"/>
</dbReference>
<keyword evidence="3" id="KW-0813">Transport</keyword>
<evidence type="ECO:0000256" key="8">
    <source>
        <dbReference type="ARBA" id="ARBA00023065"/>
    </source>
</evidence>
<evidence type="ECO:0000256" key="10">
    <source>
        <dbReference type="SAM" id="Phobius"/>
    </source>
</evidence>
<organism evidence="12 13">
    <name type="scientific">Centaurea solstitialis</name>
    <name type="common">yellow star-thistle</name>
    <dbReference type="NCBI Taxonomy" id="347529"/>
    <lineage>
        <taxon>Eukaryota</taxon>
        <taxon>Viridiplantae</taxon>
        <taxon>Streptophyta</taxon>
        <taxon>Embryophyta</taxon>
        <taxon>Tracheophyta</taxon>
        <taxon>Spermatophyta</taxon>
        <taxon>Magnoliopsida</taxon>
        <taxon>eudicotyledons</taxon>
        <taxon>Gunneridae</taxon>
        <taxon>Pentapetalae</taxon>
        <taxon>asterids</taxon>
        <taxon>campanulids</taxon>
        <taxon>Asterales</taxon>
        <taxon>Asteraceae</taxon>
        <taxon>Carduoideae</taxon>
        <taxon>Cardueae</taxon>
        <taxon>Centaureinae</taxon>
        <taxon>Centaurea</taxon>
    </lineage>
</organism>
<evidence type="ECO:0000313" key="13">
    <source>
        <dbReference type="Proteomes" id="UP001172457"/>
    </source>
</evidence>
<dbReference type="InterPro" id="IPR039055">
    <property type="entry name" value="MCU_fam"/>
</dbReference>
<dbReference type="EMBL" id="JARYMX010000002">
    <property type="protein sequence ID" value="KAJ9562222.1"/>
    <property type="molecule type" value="Genomic_DNA"/>
</dbReference>
<dbReference type="GO" id="GO:0005262">
    <property type="term" value="F:calcium channel activity"/>
    <property type="evidence" value="ECO:0007669"/>
    <property type="project" value="TreeGrafter"/>
</dbReference>
<comment type="caution">
    <text evidence="12">The sequence shown here is derived from an EMBL/GenBank/DDBJ whole genome shotgun (WGS) entry which is preliminary data.</text>
</comment>
<keyword evidence="7 10" id="KW-1133">Transmembrane helix</keyword>
<dbReference type="PANTHER" id="PTHR13462:SF53">
    <property type="entry name" value="CALCIUM UNIPORTER PROTEIN"/>
    <property type="match status" value="1"/>
</dbReference>
<keyword evidence="13" id="KW-1185">Reference proteome</keyword>
<evidence type="ECO:0000256" key="6">
    <source>
        <dbReference type="ARBA" id="ARBA00022837"/>
    </source>
</evidence>
<accession>A0AA38WIF2</accession>
<evidence type="ECO:0000256" key="4">
    <source>
        <dbReference type="ARBA" id="ARBA00022568"/>
    </source>
</evidence>
<keyword evidence="4" id="KW-0109">Calcium transport</keyword>
<dbReference type="PANTHER" id="PTHR13462">
    <property type="entry name" value="CALCIUM UNIPORTER PROTEIN, MITOCHONDRIAL"/>
    <property type="match status" value="1"/>
</dbReference>